<name>A0A7W7GDL5_9ACTN</name>
<protein>
    <submittedName>
        <fullName evidence="1">Uncharacterized protein</fullName>
    </submittedName>
</protein>
<dbReference type="AlphaFoldDB" id="A0A7W7GDL5"/>
<dbReference type="RefSeq" id="WP_260413834.1">
    <property type="nucleotide sequence ID" value="NZ_BOOV01000045.1"/>
</dbReference>
<dbReference type="EMBL" id="JACHND010000001">
    <property type="protein sequence ID" value="MBB4703136.1"/>
    <property type="molecule type" value="Genomic_DNA"/>
</dbReference>
<organism evidence="1 2">
    <name type="scientific">Sphaerisporangium siamense</name>
    <dbReference type="NCBI Taxonomy" id="795645"/>
    <lineage>
        <taxon>Bacteria</taxon>
        <taxon>Bacillati</taxon>
        <taxon>Actinomycetota</taxon>
        <taxon>Actinomycetes</taxon>
        <taxon>Streptosporangiales</taxon>
        <taxon>Streptosporangiaceae</taxon>
        <taxon>Sphaerisporangium</taxon>
    </lineage>
</organism>
<evidence type="ECO:0000313" key="2">
    <source>
        <dbReference type="Proteomes" id="UP000542210"/>
    </source>
</evidence>
<comment type="caution">
    <text evidence="1">The sequence shown here is derived from an EMBL/GenBank/DDBJ whole genome shotgun (WGS) entry which is preliminary data.</text>
</comment>
<reference evidence="1 2" key="1">
    <citation type="submission" date="2020-08" db="EMBL/GenBank/DDBJ databases">
        <title>Sequencing the genomes of 1000 actinobacteria strains.</title>
        <authorList>
            <person name="Klenk H.-P."/>
        </authorList>
    </citation>
    <scope>NUCLEOTIDE SEQUENCE [LARGE SCALE GENOMIC DNA]</scope>
    <source>
        <strain evidence="1 2">DSM 45784</strain>
    </source>
</reference>
<keyword evidence="2" id="KW-1185">Reference proteome</keyword>
<accession>A0A7W7GDL5</accession>
<gene>
    <name evidence="1" type="ORF">BJ982_004680</name>
</gene>
<proteinExistence type="predicted"/>
<evidence type="ECO:0000313" key="1">
    <source>
        <dbReference type="EMBL" id="MBB4703136.1"/>
    </source>
</evidence>
<dbReference type="Proteomes" id="UP000542210">
    <property type="component" value="Unassembled WGS sequence"/>
</dbReference>
<sequence length="41" mass="4314">MPVTTFYAEHAETTNRVAGISPSVTVPEGALGLVLEGVGWR</sequence>